<dbReference type="PANTHER" id="PTHR22893:SF91">
    <property type="entry name" value="NADPH DEHYDROGENASE 2-RELATED"/>
    <property type="match status" value="1"/>
</dbReference>
<organism evidence="3 4">
    <name type="scientific">Enterovibrio qingdaonensis</name>
    <dbReference type="NCBI Taxonomy" id="2899818"/>
    <lineage>
        <taxon>Bacteria</taxon>
        <taxon>Pseudomonadati</taxon>
        <taxon>Pseudomonadota</taxon>
        <taxon>Gammaproteobacteria</taxon>
        <taxon>Vibrionales</taxon>
        <taxon>Vibrionaceae</taxon>
        <taxon>Enterovibrio</taxon>
    </lineage>
</organism>
<gene>
    <name evidence="3" type="ORF">LRP49_17685</name>
</gene>
<evidence type="ECO:0000313" key="3">
    <source>
        <dbReference type="EMBL" id="MDD1783001.1"/>
    </source>
</evidence>
<evidence type="ECO:0000259" key="2">
    <source>
        <dbReference type="Pfam" id="PF00724"/>
    </source>
</evidence>
<feature type="domain" description="NADH:flavin oxidoreductase/NADH oxidase N-terminal" evidence="2">
    <location>
        <begin position="4"/>
        <end position="332"/>
    </location>
</feature>
<dbReference type="SUPFAM" id="SSF51395">
    <property type="entry name" value="FMN-linked oxidoreductases"/>
    <property type="match status" value="1"/>
</dbReference>
<keyword evidence="4" id="KW-1185">Reference proteome</keyword>
<accession>A0ABT5QRS9</accession>
<dbReference type="InterPro" id="IPR013785">
    <property type="entry name" value="Aldolase_TIM"/>
</dbReference>
<dbReference type="InterPro" id="IPR001155">
    <property type="entry name" value="OxRdtase_FMN_N"/>
</dbReference>
<reference evidence="3" key="1">
    <citation type="submission" date="2021-12" db="EMBL/GenBank/DDBJ databases">
        <title>Enterovibrio ZSDZ35 sp. nov. and Enterovibrio ZSDZ42 sp. nov., isolated from coastal seawater in Qingdao.</title>
        <authorList>
            <person name="Zhang P."/>
        </authorList>
    </citation>
    <scope>NUCLEOTIDE SEQUENCE</scope>
    <source>
        <strain evidence="3">ZSDZ35</strain>
    </source>
</reference>
<comment type="caution">
    <text evidence="3">The sequence shown here is derived from an EMBL/GenBank/DDBJ whole genome shotgun (WGS) entry which is preliminary data.</text>
</comment>
<proteinExistence type="predicted"/>
<dbReference type="EMBL" id="JAJUBB010000014">
    <property type="protein sequence ID" value="MDD1783001.1"/>
    <property type="molecule type" value="Genomic_DNA"/>
</dbReference>
<dbReference type="CDD" id="cd02933">
    <property type="entry name" value="OYE_like_FMN"/>
    <property type="match status" value="1"/>
</dbReference>
<dbReference type="PANTHER" id="PTHR22893">
    <property type="entry name" value="NADH OXIDOREDUCTASE-RELATED"/>
    <property type="match status" value="1"/>
</dbReference>
<evidence type="ECO:0000256" key="1">
    <source>
        <dbReference type="SAM" id="MobiDB-lite"/>
    </source>
</evidence>
<feature type="region of interest" description="Disordered" evidence="1">
    <location>
        <begin position="338"/>
        <end position="361"/>
    </location>
</feature>
<name>A0ABT5QRS9_9GAMM</name>
<dbReference type="Gene3D" id="3.20.20.70">
    <property type="entry name" value="Aldolase class I"/>
    <property type="match status" value="1"/>
</dbReference>
<dbReference type="InterPro" id="IPR045247">
    <property type="entry name" value="Oye-like"/>
</dbReference>
<evidence type="ECO:0000313" key="4">
    <source>
        <dbReference type="Proteomes" id="UP001149821"/>
    </source>
</evidence>
<dbReference type="Pfam" id="PF00724">
    <property type="entry name" value="Oxidored_FMN"/>
    <property type="match status" value="1"/>
</dbReference>
<protein>
    <submittedName>
        <fullName evidence="3">Alkene reductase</fullName>
    </submittedName>
</protein>
<sequence>MNTLFTPTSYGSIHVKNRLVMAPMSRNRATEYGVPTQMMATYYGQRASTGLIVSEGIQPDVLGQGFINSPGLHSKEQVAGWRMVTDAVKKGGGKIVAQLMHCGRIGHPSLYPSAHQSIAPSALKAAGQTYTPAGMADFPMPKAMTKTDIDLAIKGFAKAAKNAIEAGFDGVEIHAGNGFLLHQFMSSNANQRTDEYGGGMENRLRFTREVIAAVIAEIGADKTGVRISPANPYNDIQEDDTLEIYTALVEKLPILAYVHIMEANVRDVTESLTKRLKSPLILNPHCRAEDGSVSGAIASDVLEKALCEGVAFGALFIANPDLVERIRDNGPLNQMDPSTLYGGDHKGYTDYPTLGEGEVAA</sequence>
<dbReference type="RefSeq" id="WP_274143625.1">
    <property type="nucleotide sequence ID" value="NZ_JAJUBB010000014.1"/>
</dbReference>
<dbReference type="Proteomes" id="UP001149821">
    <property type="component" value="Unassembled WGS sequence"/>
</dbReference>